<organism evidence="2 3">
    <name type="scientific">Brassica cretica</name>
    <name type="common">Mustard</name>
    <dbReference type="NCBI Taxonomy" id="69181"/>
    <lineage>
        <taxon>Eukaryota</taxon>
        <taxon>Viridiplantae</taxon>
        <taxon>Streptophyta</taxon>
        <taxon>Embryophyta</taxon>
        <taxon>Tracheophyta</taxon>
        <taxon>Spermatophyta</taxon>
        <taxon>Magnoliopsida</taxon>
        <taxon>eudicotyledons</taxon>
        <taxon>Gunneridae</taxon>
        <taxon>Pentapetalae</taxon>
        <taxon>rosids</taxon>
        <taxon>malvids</taxon>
        <taxon>Brassicales</taxon>
        <taxon>Brassicaceae</taxon>
        <taxon>Brassiceae</taxon>
        <taxon>Brassica</taxon>
    </lineage>
</organism>
<name>A0ABQ7E4A1_BRACR</name>
<reference evidence="2 3" key="1">
    <citation type="journal article" date="2020" name="BMC Genomics">
        <title>Intraspecific diversification of the crop wild relative Brassica cretica Lam. using demographic model selection.</title>
        <authorList>
            <person name="Kioukis A."/>
            <person name="Michalopoulou V.A."/>
            <person name="Briers L."/>
            <person name="Pirintsos S."/>
            <person name="Studholme D.J."/>
            <person name="Pavlidis P."/>
            <person name="Sarris P.F."/>
        </authorList>
    </citation>
    <scope>NUCLEOTIDE SEQUENCE [LARGE SCALE GENOMIC DNA]</scope>
    <source>
        <strain evidence="3">cv. PFS-1207/04</strain>
    </source>
</reference>
<dbReference type="Proteomes" id="UP000266723">
    <property type="component" value="Unassembled WGS sequence"/>
</dbReference>
<feature type="compositionally biased region" description="Basic and acidic residues" evidence="1">
    <location>
        <begin position="96"/>
        <end position="106"/>
    </location>
</feature>
<evidence type="ECO:0000313" key="2">
    <source>
        <dbReference type="EMBL" id="KAF3592049.1"/>
    </source>
</evidence>
<gene>
    <name evidence="2" type="ORF">DY000_02021237</name>
</gene>
<feature type="region of interest" description="Disordered" evidence="1">
    <location>
        <begin position="86"/>
        <end position="106"/>
    </location>
</feature>
<evidence type="ECO:0000313" key="3">
    <source>
        <dbReference type="Proteomes" id="UP000266723"/>
    </source>
</evidence>
<accession>A0ABQ7E4A1</accession>
<proteinExistence type="predicted"/>
<keyword evidence="3" id="KW-1185">Reference proteome</keyword>
<dbReference type="EMBL" id="QGKV02000299">
    <property type="protein sequence ID" value="KAF3592049.1"/>
    <property type="molecule type" value="Genomic_DNA"/>
</dbReference>
<evidence type="ECO:0000256" key="1">
    <source>
        <dbReference type="SAM" id="MobiDB-lite"/>
    </source>
</evidence>
<comment type="caution">
    <text evidence="2">The sequence shown here is derived from an EMBL/GenBank/DDBJ whole genome shotgun (WGS) entry which is preliminary data.</text>
</comment>
<sequence>MSFNVQAALCFPLGEPLSAFSGRHSMTRRLVLNLRCHGHVDGSIEFLRPHAGHRPLDPRWKEPRFSGSQLEGTPVPCCGVFWVRSQDRPPSSGKWKTSDKENLPYF</sequence>
<protein>
    <submittedName>
        <fullName evidence="2">Uncharacterized protein</fullName>
    </submittedName>
</protein>